<proteinExistence type="predicted"/>
<dbReference type="RefSeq" id="XP_053019355.1">
    <property type="nucleotide sequence ID" value="XM_053168113.1"/>
</dbReference>
<accession>A0ABY7CFD2</accession>
<gene>
    <name evidence="1" type="ORF">PtA15_4A249</name>
</gene>
<name>A0ABY7CFD2_9BASI</name>
<dbReference type="EMBL" id="CP110424">
    <property type="protein sequence ID" value="WAQ83800.1"/>
    <property type="molecule type" value="Genomic_DNA"/>
</dbReference>
<evidence type="ECO:0000313" key="1">
    <source>
        <dbReference type="EMBL" id="WAQ83800.1"/>
    </source>
</evidence>
<dbReference type="GeneID" id="77809008"/>
<sequence>MVKFLLTDSLVQRVSRTFNLLDQASIDSIPSKTRLVFEKLSLRSTRETDDGSEELELIEGHRWIDHSSLCELSAAAQHHSNSSKTAETCPGANSLSVDLFLSVILLLGLSKSDRTD</sequence>
<dbReference type="Proteomes" id="UP001164743">
    <property type="component" value="Chromosome 4A"/>
</dbReference>
<keyword evidence="2" id="KW-1185">Reference proteome</keyword>
<organism evidence="1 2">
    <name type="scientific">Puccinia triticina</name>
    <dbReference type="NCBI Taxonomy" id="208348"/>
    <lineage>
        <taxon>Eukaryota</taxon>
        <taxon>Fungi</taxon>
        <taxon>Dikarya</taxon>
        <taxon>Basidiomycota</taxon>
        <taxon>Pucciniomycotina</taxon>
        <taxon>Pucciniomycetes</taxon>
        <taxon>Pucciniales</taxon>
        <taxon>Pucciniaceae</taxon>
        <taxon>Puccinia</taxon>
    </lineage>
</organism>
<protein>
    <submittedName>
        <fullName evidence="1">Uncharacterized protein</fullName>
    </submittedName>
</protein>
<evidence type="ECO:0000313" key="2">
    <source>
        <dbReference type="Proteomes" id="UP001164743"/>
    </source>
</evidence>
<reference evidence="1" key="1">
    <citation type="submission" date="2022-10" db="EMBL/GenBank/DDBJ databases">
        <title>Puccinia triticina Genome sequencing and assembly.</title>
        <authorList>
            <person name="Li C."/>
        </authorList>
    </citation>
    <scope>NUCLEOTIDE SEQUENCE</scope>
    <source>
        <strain evidence="1">Pt15</strain>
    </source>
</reference>